<dbReference type="OrthoDB" id="1304033at2759"/>
<evidence type="ECO:0000313" key="5">
    <source>
        <dbReference type="Proteomes" id="UP000824120"/>
    </source>
</evidence>
<protein>
    <recommendedName>
        <fullName evidence="3">CCHC-type domain-containing protein</fullName>
    </recommendedName>
</protein>
<evidence type="ECO:0000313" key="4">
    <source>
        <dbReference type="EMBL" id="KAG5619527.1"/>
    </source>
</evidence>
<evidence type="ECO:0000259" key="3">
    <source>
        <dbReference type="PROSITE" id="PS50158"/>
    </source>
</evidence>
<feature type="region of interest" description="Disordered" evidence="2">
    <location>
        <begin position="94"/>
        <end position="117"/>
    </location>
</feature>
<dbReference type="InterPro" id="IPR001878">
    <property type="entry name" value="Znf_CCHC"/>
</dbReference>
<organism evidence="4 5">
    <name type="scientific">Solanum commersonii</name>
    <name type="common">Commerson's wild potato</name>
    <name type="synonym">Commerson's nightshade</name>
    <dbReference type="NCBI Taxonomy" id="4109"/>
    <lineage>
        <taxon>Eukaryota</taxon>
        <taxon>Viridiplantae</taxon>
        <taxon>Streptophyta</taxon>
        <taxon>Embryophyta</taxon>
        <taxon>Tracheophyta</taxon>
        <taxon>Spermatophyta</taxon>
        <taxon>Magnoliopsida</taxon>
        <taxon>eudicotyledons</taxon>
        <taxon>Gunneridae</taxon>
        <taxon>Pentapetalae</taxon>
        <taxon>asterids</taxon>
        <taxon>lamiids</taxon>
        <taxon>Solanales</taxon>
        <taxon>Solanaceae</taxon>
        <taxon>Solanoideae</taxon>
        <taxon>Solaneae</taxon>
        <taxon>Solanum</taxon>
    </lineage>
</organism>
<name>A0A9J6A632_SOLCO</name>
<keyword evidence="1" id="KW-0862">Zinc</keyword>
<evidence type="ECO:0000256" key="1">
    <source>
        <dbReference type="PROSITE-ProRule" id="PRU00047"/>
    </source>
</evidence>
<dbReference type="InterPro" id="IPR036875">
    <property type="entry name" value="Znf_CCHC_sf"/>
</dbReference>
<feature type="compositionally biased region" description="Basic and acidic residues" evidence="2">
    <location>
        <begin position="101"/>
        <end position="110"/>
    </location>
</feature>
<proteinExistence type="predicted"/>
<feature type="compositionally biased region" description="Polar residues" evidence="2">
    <location>
        <begin position="406"/>
        <end position="429"/>
    </location>
</feature>
<dbReference type="GO" id="GO:0008270">
    <property type="term" value="F:zinc ion binding"/>
    <property type="evidence" value="ECO:0007669"/>
    <property type="project" value="UniProtKB-KW"/>
</dbReference>
<dbReference type="EMBL" id="JACXVP010000002">
    <property type="protein sequence ID" value="KAG5619527.1"/>
    <property type="molecule type" value="Genomic_DNA"/>
</dbReference>
<evidence type="ECO:0000256" key="2">
    <source>
        <dbReference type="SAM" id="MobiDB-lite"/>
    </source>
</evidence>
<dbReference type="SUPFAM" id="SSF57756">
    <property type="entry name" value="Retrovirus zinc finger-like domains"/>
    <property type="match status" value="1"/>
</dbReference>
<dbReference type="Pfam" id="PF00098">
    <property type="entry name" value="zf-CCHC"/>
    <property type="match status" value="1"/>
</dbReference>
<reference evidence="4 5" key="1">
    <citation type="submission" date="2020-09" db="EMBL/GenBank/DDBJ databases">
        <title>De no assembly of potato wild relative species, Solanum commersonii.</title>
        <authorList>
            <person name="Cho K."/>
        </authorList>
    </citation>
    <scope>NUCLEOTIDE SEQUENCE [LARGE SCALE GENOMIC DNA]</scope>
    <source>
        <strain evidence="4">LZ3.2</strain>
        <tissue evidence="4">Leaf</tissue>
    </source>
</reference>
<keyword evidence="5" id="KW-1185">Reference proteome</keyword>
<keyword evidence="1" id="KW-0479">Metal-binding</keyword>
<feature type="domain" description="CCHC-type" evidence="3">
    <location>
        <begin position="131"/>
        <end position="146"/>
    </location>
</feature>
<accession>A0A9J6A632</accession>
<dbReference type="PANTHER" id="PTHR33054">
    <property type="entry name" value="CCHC-TYPE DOMAIN-CONTAINING PROTEIN"/>
    <property type="match status" value="1"/>
</dbReference>
<keyword evidence="1" id="KW-0863">Zinc-finger</keyword>
<feature type="region of interest" description="Disordered" evidence="2">
    <location>
        <begin position="401"/>
        <end position="429"/>
    </location>
</feature>
<dbReference type="PROSITE" id="PS50158">
    <property type="entry name" value="ZF_CCHC"/>
    <property type="match status" value="1"/>
</dbReference>
<sequence length="429" mass="49022">MELPENKVEHWKAKFIDGLPPLFAERVRKALRGSHGEIPYKDCTYGKLIGTCTQEGLNLCNELHMSRQLKMDKLKERSQLGDFCTLFGLPDSYAKSSNKSGSKDEHEARKSSRRSHTFTNDRLRRDLSKVKCYKCGQLGHITPNCRLNELKTLELDEETYDKVYGLLYTLGSEDDYYFEYGSDIELLDASNNDKNCDNPCTTCKGDTCTCEEDEIYKLQSQFQDFNMNIITSDNVIEILKEVNDNQLREKIINLATSNEATPYSLKVVDDRLIKKNAFPERDSSFDDLKNENKLYPSIILGTPFINAIYPFTGINSKGFSATYKNNEISYCFVTDPETRDINALIDMKQNHKDSSQLELFSMIIFDSLKSAKVKEKINLISEQNCHCYICKMDPPWIHAKGRGKVRSSQGPSYGSTSNLQSYQGSSYRS</sequence>
<gene>
    <name evidence="4" type="ORF">H5410_004745</name>
</gene>
<dbReference type="Proteomes" id="UP000824120">
    <property type="component" value="Chromosome 2"/>
</dbReference>
<comment type="caution">
    <text evidence="4">The sequence shown here is derived from an EMBL/GenBank/DDBJ whole genome shotgun (WGS) entry which is preliminary data.</text>
</comment>
<dbReference type="AlphaFoldDB" id="A0A9J6A632"/>
<dbReference type="GO" id="GO:0003676">
    <property type="term" value="F:nucleic acid binding"/>
    <property type="evidence" value="ECO:0007669"/>
    <property type="project" value="InterPro"/>
</dbReference>
<dbReference type="PANTHER" id="PTHR33054:SF12">
    <property type="entry name" value="ZINC KNUCKLE FAMILY PROTEIN"/>
    <property type="match status" value="1"/>
</dbReference>